<protein>
    <submittedName>
        <fullName evidence="2">Uncharacterized protein</fullName>
    </submittedName>
</protein>
<feature type="region of interest" description="Disordered" evidence="1">
    <location>
        <begin position="36"/>
        <end position="59"/>
    </location>
</feature>
<feature type="compositionally biased region" description="Polar residues" evidence="1">
    <location>
        <begin position="247"/>
        <end position="262"/>
    </location>
</feature>
<feature type="region of interest" description="Disordered" evidence="1">
    <location>
        <begin position="897"/>
        <end position="918"/>
    </location>
</feature>
<feature type="compositionally biased region" description="Basic residues" evidence="1">
    <location>
        <begin position="229"/>
        <end position="243"/>
    </location>
</feature>
<evidence type="ECO:0000313" key="2">
    <source>
        <dbReference type="EMBL" id="CAD7401472.1"/>
    </source>
</evidence>
<feature type="region of interest" description="Disordered" evidence="1">
    <location>
        <begin position="147"/>
        <end position="172"/>
    </location>
</feature>
<sequence length="971" mass="107976">MAVGPRGYETRFVLDNVKEEDESELTITSLPLLEYHKPTSQLESQPGQKTFPSNDDGPSQKKILFLEGAAIPNSVVRSHSTTTEQSEEEQANKILKNANVLDKILRQFLPKEDDTDDDLLERIKHELKRRKLLTSSTDLENKNYSDLVKEQRRISRRTSRNAPITSERKSTVDSIFRSIQSSQLIQQLITNNFLGEQDHQAPKPSSSHKNTTPRSHKVIPKPQPQKIKTILRSHKAAKPKKHPDIKNASQSPTNQNVSSLKTSGIDRTIEGKVNSYTQSQMSVKGSVRETGTLGIISKTEVDTLNNYLNTSASKISSNMLQDVAADHKQPNQSDSLISQVKQSDRLKKKKQSVLKTFIKGTKKKILKDGALRHTIKSREKSTLGSTPNITVGKPYSNTETAGFLKRFPTQNEPFAIANASKAVTAYNMSTFLTDKIANEKKESEVFGLEINKQNVKPDSIGKDQFLQLDKTPPSRIGPRKNNHNTSIPKVTKAEKTISGPHFSKIPKKPRVKTKKKNKSKSDSHPLSHISEFDEDLADDALQHTIKSQEKSMLDSTPNIAVDKPYSNTETTGLLKRFNTQNEPFAIADASKAVTAYNMSTFLTDKIENQWSDTLAMSKIIGSPQKNESEISGLQINKQNVKPDSVGTDQFLQLDKIPPRRTEPKETNHSTSIPKKTKAGKTIYGPHFSKTPKNPKVKSKKKSKSNCGSQPLSHISEGDEDLAGIQTFEKSDNIIPLVNVMDQSEMSLPSKPSSFNQGTESTKWKESSSILADTKKDINNILKVCSENKTKMIHKPIAKESQSQTSSAGQKLKIKAHNNILGGTASTKVSHKTDTKNNSQGQVDIVIDRPMRGNKHRNRGNEPKSRKVLADAVTYLEQHHRQGIGKVELEEVDPHLRGGRAENHLGKTTPSSLDRDSNLDLPVLSSRAQHDRRVSQLRHRGGSATDERTIWPTYSITISSAAIGSIANRPQS</sequence>
<evidence type="ECO:0000256" key="1">
    <source>
        <dbReference type="SAM" id="MobiDB-lite"/>
    </source>
</evidence>
<organism evidence="2">
    <name type="scientific">Timema cristinae</name>
    <name type="common">Walking stick</name>
    <dbReference type="NCBI Taxonomy" id="61476"/>
    <lineage>
        <taxon>Eukaryota</taxon>
        <taxon>Metazoa</taxon>
        <taxon>Ecdysozoa</taxon>
        <taxon>Arthropoda</taxon>
        <taxon>Hexapoda</taxon>
        <taxon>Insecta</taxon>
        <taxon>Pterygota</taxon>
        <taxon>Neoptera</taxon>
        <taxon>Polyneoptera</taxon>
        <taxon>Phasmatodea</taxon>
        <taxon>Timematodea</taxon>
        <taxon>Timematoidea</taxon>
        <taxon>Timematidae</taxon>
        <taxon>Timema</taxon>
    </lineage>
</organism>
<reference evidence="2" key="1">
    <citation type="submission" date="2020-11" db="EMBL/GenBank/DDBJ databases">
        <authorList>
            <person name="Tran Van P."/>
        </authorList>
    </citation>
    <scope>NUCLEOTIDE SEQUENCE</scope>
</reference>
<feature type="region of interest" description="Disordered" evidence="1">
    <location>
        <begin position="196"/>
        <end position="266"/>
    </location>
</feature>
<dbReference type="EMBL" id="OC318319">
    <property type="protein sequence ID" value="CAD7401472.1"/>
    <property type="molecule type" value="Genomic_DNA"/>
</dbReference>
<feature type="compositionally biased region" description="Polar residues" evidence="1">
    <location>
        <begin position="38"/>
        <end position="57"/>
    </location>
</feature>
<feature type="compositionally biased region" description="Basic and acidic residues" evidence="1">
    <location>
        <begin position="656"/>
        <end position="667"/>
    </location>
</feature>
<proteinExistence type="predicted"/>
<accession>A0A7R9CU16</accession>
<gene>
    <name evidence="2" type="ORF">TCEB3V08_LOCUS6023</name>
</gene>
<feature type="compositionally biased region" description="Polar residues" evidence="1">
    <location>
        <begin position="203"/>
        <end position="213"/>
    </location>
</feature>
<feature type="region of interest" description="Disordered" evidence="1">
    <location>
        <begin position="493"/>
        <end position="531"/>
    </location>
</feature>
<feature type="compositionally biased region" description="Basic residues" evidence="1">
    <location>
        <begin position="692"/>
        <end position="703"/>
    </location>
</feature>
<feature type="compositionally biased region" description="Basic residues" evidence="1">
    <location>
        <begin position="504"/>
        <end position="518"/>
    </location>
</feature>
<feature type="region of interest" description="Disordered" evidence="1">
    <location>
        <begin position="654"/>
        <end position="718"/>
    </location>
</feature>
<dbReference type="AlphaFoldDB" id="A0A7R9CU16"/>
<name>A0A7R9CU16_TIMCR</name>